<dbReference type="Gene3D" id="3.90.870.10">
    <property type="entry name" value="DHBP synthase"/>
    <property type="match status" value="1"/>
</dbReference>
<dbReference type="PANTHER" id="PTHR21327:SF38">
    <property type="entry name" value="3,4-DIHYDROXY-2-BUTANONE 4-PHOSPHATE SYNTHASE"/>
    <property type="match status" value="1"/>
</dbReference>
<feature type="binding site" evidence="11">
    <location>
        <position position="43"/>
    </location>
    <ligand>
        <name>D-ribulose 5-phosphate</name>
        <dbReference type="ChEBI" id="CHEBI:58121"/>
    </ligand>
</feature>
<evidence type="ECO:0000256" key="12">
    <source>
        <dbReference type="HAMAP-Rule" id="MF_00222"/>
    </source>
</evidence>
<keyword evidence="5 11" id="KW-0479">Metal-binding</keyword>
<comment type="similarity">
    <text evidence="12">Belongs to the shikimate dehydrogenase family.</text>
</comment>
<dbReference type="EMBL" id="CZBM01000011">
    <property type="protein sequence ID" value="CUQ39433.1"/>
    <property type="molecule type" value="Genomic_DNA"/>
</dbReference>
<feature type="domain" description="Shikimate dehydrogenase substrate binding N-terminal" evidence="13">
    <location>
        <begin position="224"/>
        <end position="304"/>
    </location>
</feature>
<feature type="binding site" evidence="12">
    <location>
        <position position="435"/>
    </location>
    <ligand>
        <name>NADP(+)</name>
        <dbReference type="ChEBI" id="CHEBI:58349"/>
    </ligand>
</feature>
<dbReference type="GO" id="GO:0004764">
    <property type="term" value="F:shikimate 3-dehydrogenase (NADP+) activity"/>
    <property type="evidence" value="ECO:0007669"/>
    <property type="project" value="UniProtKB-UniRule"/>
</dbReference>
<dbReference type="HAMAP" id="MF_00180">
    <property type="entry name" value="RibB"/>
    <property type="match status" value="1"/>
</dbReference>
<feature type="site" description="Essential for catalytic activity" evidence="11">
    <location>
        <position position="137"/>
    </location>
</feature>
<dbReference type="GO" id="GO:0005829">
    <property type="term" value="C:cytosol"/>
    <property type="evidence" value="ECO:0007669"/>
    <property type="project" value="UniProtKB-ARBA"/>
</dbReference>
<feature type="binding site" evidence="11">
    <location>
        <begin position="38"/>
        <end position="39"/>
    </location>
    <ligand>
        <name>D-ribulose 5-phosphate</name>
        <dbReference type="ChEBI" id="CHEBI:58121"/>
    </ligand>
</feature>
<evidence type="ECO:0000256" key="9">
    <source>
        <dbReference type="ARBA" id="ARBA00023239"/>
    </source>
</evidence>
<evidence type="ECO:0000313" key="15">
    <source>
        <dbReference type="EMBL" id="CUQ39433.1"/>
    </source>
</evidence>
<keyword evidence="4 11" id="KW-0686">Riboflavin biosynthesis</keyword>
<comment type="pathway">
    <text evidence="2 11">Cofactor biosynthesis; riboflavin biosynthesis; 2-hydroxy-3-oxobutyl phosphate from D-ribulose 5-phosphate: step 1/1.</text>
</comment>
<feature type="binding site" evidence="12">
    <location>
        <position position="277"/>
    </location>
    <ligand>
        <name>shikimate</name>
        <dbReference type="ChEBI" id="CHEBI:36208"/>
    </ligand>
</feature>
<dbReference type="CDD" id="cd01065">
    <property type="entry name" value="NAD_bind_Shikimate_DH"/>
    <property type="match status" value="1"/>
</dbReference>
<dbReference type="Gene3D" id="3.40.50.720">
    <property type="entry name" value="NAD(P)-binding Rossmann-like Domain"/>
    <property type="match status" value="1"/>
</dbReference>
<keyword evidence="9 11" id="KW-0456">Lyase</keyword>
<dbReference type="SUPFAM" id="SSF55821">
    <property type="entry name" value="YrdC/RibB"/>
    <property type="match status" value="1"/>
</dbReference>
<dbReference type="SUPFAM" id="SSF51735">
    <property type="entry name" value="NAD(P)-binding Rossmann-fold domains"/>
    <property type="match status" value="1"/>
</dbReference>
<name>A0A174VXG0_PARDI</name>
<dbReference type="SUPFAM" id="SSF53223">
    <property type="entry name" value="Aminoacid dehydrogenase-like, N-terminal domain"/>
    <property type="match status" value="1"/>
</dbReference>
<dbReference type="Pfam" id="PF18317">
    <property type="entry name" value="SDH_C"/>
    <property type="match status" value="1"/>
</dbReference>
<feature type="site" description="Essential for catalytic activity" evidence="11">
    <location>
        <position position="175"/>
    </location>
</feature>
<dbReference type="EMBL" id="WKMW01000007">
    <property type="protein sequence ID" value="MRY84494.1"/>
    <property type="molecule type" value="Genomic_DNA"/>
</dbReference>
<dbReference type="HAMAP" id="MF_00222">
    <property type="entry name" value="Shikimate_DH_AroE"/>
    <property type="match status" value="1"/>
</dbReference>
<protein>
    <recommendedName>
        <fullName evidence="11 12">Multifunctional fusion protein</fullName>
    </recommendedName>
    <domain>
        <recommendedName>
            <fullName evidence="11">3,4-dihydroxy-2-butanone 4-phosphate synthase</fullName>
            <shortName evidence="11">DHBP synthase</shortName>
            <ecNumber evidence="11">4.1.99.12</ecNumber>
        </recommendedName>
    </domain>
    <domain>
        <recommendedName>
            <fullName evidence="12">Shikimate dehydrogenase (NADP(+))</fullName>
            <shortName evidence="12">SDH</shortName>
            <ecNumber evidence="12">1.1.1.25</ecNumber>
        </recommendedName>
    </domain>
</protein>
<comment type="pathway">
    <text evidence="12">Metabolic intermediate biosynthesis; chorismate biosynthesis; chorismate from D-erythrose 4-phosphate and phosphoenolpyruvate: step 4/7.</text>
</comment>
<feature type="binding site" evidence="12">
    <location>
        <position position="466"/>
    </location>
    <ligand>
        <name>shikimate</name>
        <dbReference type="ChEBI" id="CHEBI:36208"/>
    </ligand>
</feature>
<evidence type="ECO:0000256" key="7">
    <source>
        <dbReference type="ARBA" id="ARBA00023002"/>
    </source>
</evidence>
<evidence type="ECO:0000256" key="11">
    <source>
        <dbReference type="HAMAP-Rule" id="MF_00180"/>
    </source>
</evidence>
<keyword evidence="12" id="KW-0057">Aromatic amino acid biosynthesis</keyword>
<feature type="binding site" evidence="11">
    <location>
        <position position="39"/>
    </location>
    <ligand>
        <name>Mg(2+)</name>
        <dbReference type="ChEBI" id="CHEBI:18420"/>
        <label>1</label>
    </ligand>
</feature>
<dbReference type="Gene3D" id="3.40.50.10860">
    <property type="entry name" value="Leucine Dehydrogenase, chain A, domain 1"/>
    <property type="match status" value="1"/>
</dbReference>
<keyword evidence="12" id="KW-0521">NADP</keyword>
<keyword evidence="6 11" id="KW-0460">Magnesium</keyword>
<evidence type="ECO:0000313" key="18">
    <source>
        <dbReference type="Proteomes" id="UP000095332"/>
    </source>
</evidence>
<feature type="binding site" evidence="12">
    <location>
        <position position="318"/>
    </location>
    <ligand>
        <name>shikimate</name>
        <dbReference type="ChEBI" id="CHEBI:36208"/>
    </ligand>
</feature>
<reference evidence="15 18" key="1">
    <citation type="submission" date="2015-09" db="EMBL/GenBank/DDBJ databases">
        <authorList>
            <consortium name="Pathogen Informatics"/>
        </authorList>
    </citation>
    <scope>NUCLEOTIDE SEQUENCE [LARGE SCALE GENOMIC DNA]</scope>
    <source>
        <strain evidence="15 18">2789STDY5834948</strain>
    </source>
</reference>
<evidence type="ECO:0000313" key="20">
    <source>
        <dbReference type="Proteomes" id="UP000471216"/>
    </source>
</evidence>
<comment type="subunit">
    <text evidence="3 11">Homodimer.</text>
</comment>
<evidence type="ECO:0000256" key="1">
    <source>
        <dbReference type="ARBA" id="ARBA00002284"/>
    </source>
</evidence>
<dbReference type="GO" id="GO:0009423">
    <property type="term" value="P:chorismate biosynthetic process"/>
    <property type="evidence" value="ECO:0007669"/>
    <property type="project" value="UniProtKB-UniRule"/>
</dbReference>
<dbReference type="Pfam" id="PF00926">
    <property type="entry name" value="DHBP_synthase"/>
    <property type="match status" value="1"/>
</dbReference>
<evidence type="ECO:0000256" key="5">
    <source>
        <dbReference type="ARBA" id="ARBA00022723"/>
    </source>
</evidence>
<dbReference type="GO" id="GO:0009073">
    <property type="term" value="P:aromatic amino acid family biosynthetic process"/>
    <property type="evidence" value="ECO:0007669"/>
    <property type="project" value="UniProtKB-KW"/>
</dbReference>
<comment type="catalytic activity">
    <reaction evidence="12">
        <text>shikimate + NADP(+) = 3-dehydroshikimate + NADPH + H(+)</text>
        <dbReference type="Rhea" id="RHEA:17737"/>
        <dbReference type="ChEBI" id="CHEBI:15378"/>
        <dbReference type="ChEBI" id="CHEBI:16630"/>
        <dbReference type="ChEBI" id="CHEBI:36208"/>
        <dbReference type="ChEBI" id="CHEBI:57783"/>
        <dbReference type="ChEBI" id="CHEBI:58349"/>
        <dbReference type="EC" id="1.1.1.25"/>
    </reaction>
</comment>
<comment type="function">
    <text evidence="12">Involved in the biosynthesis of the chorismate, which leads to the biosynthesis of aromatic amino acids. Catalyzes the reversible NADPH linked reduction of 3-dehydroshikimate (DHSA) to yield shikimate (SA).</text>
</comment>
<feature type="active site" description="Proton acceptor" evidence="12">
    <location>
        <position position="281"/>
    </location>
</feature>
<dbReference type="AlphaFoldDB" id="A0A174VXG0"/>
<keyword evidence="8 11" id="KW-0464">Manganese</keyword>
<evidence type="ECO:0000313" key="17">
    <source>
        <dbReference type="EMBL" id="MRZ07199.1"/>
    </source>
</evidence>
<evidence type="ECO:0000256" key="8">
    <source>
        <dbReference type="ARBA" id="ARBA00023211"/>
    </source>
</evidence>
<evidence type="ECO:0000259" key="14">
    <source>
        <dbReference type="Pfam" id="PF18317"/>
    </source>
</evidence>
<dbReference type="InterPro" id="IPR046346">
    <property type="entry name" value="Aminoacid_DH-like_N_sf"/>
</dbReference>
<dbReference type="GO" id="GO:0030145">
    <property type="term" value="F:manganese ion binding"/>
    <property type="evidence" value="ECO:0007669"/>
    <property type="project" value="UniProtKB-UniRule"/>
</dbReference>
<dbReference type="GO" id="GO:0008652">
    <property type="term" value="P:amino acid biosynthetic process"/>
    <property type="evidence" value="ECO:0007669"/>
    <property type="project" value="UniProtKB-KW"/>
</dbReference>
<dbReference type="InterPro" id="IPR017945">
    <property type="entry name" value="DHBP_synth_RibB-like_a/b_dom"/>
</dbReference>
<dbReference type="EC" id="4.1.99.12" evidence="11"/>
<keyword evidence="12" id="KW-0028">Amino-acid biosynthesis</keyword>
<feature type="binding site" evidence="12">
    <location>
        <position position="293"/>
    </location>
    <ligand>
        <name>NADP(+)</name>
        <dbReference type="ChEBI" id="CHEBI:58349"/>
    </ligand>
</feature>
<feature type="binding site" evidence="11">
    <location>
        <begin position="151"/>
        <end position="155"/>
    </location>
    <ligand>
        <name>D-ribulose 5-phosphate</name>
        <dbReference type="ChEBI" id="CHEBI:58121"/>
    </ligand>
</feature>
<dbReference type="GO" id="GO:0008686">
    <property type="term" value="F:3,4-dihydroxy-2-butanone-4-phosphate synthase activity"/>
    <property type="evidence" value="ECO:0007669"/>
    <property type="project" value="UniProtKB-UniRule"/>
</dbReference>
<evidence type="ECO:0000256" key="4">
    <source>
        <dbReference type="ARBA" id="ARBA00022619"/>
    </source>
</evidence>
<gene>
    <name evidence="11 15" type="primary">ribB</name>
    <name evidence="12" type="synonym">aroE</name>
    <name evidence="15" type="ORF">ERS852560_02595</name>
    <name evidence="17" type="ORF">GKD54_13485</name>
    <name evidence="16" type="ORF">GKD58_09540</name>
</gene>
<comment type="catalytic activity">
    <reaction evidence="11">
        <text>D-ribulose 5-phosphate = (2S)-2-hydroxy-3-oxobutyl phosphate + formate + H(+)</text>
        <dbReference type="Rhea" id="RHEA:18457"/>
        <dbReference type="ChEBI" id="CHEBI:15378"/>
        <dbReference type="ChEBI" id="CHEBI:15740"/>
        <dbReference type="ChEBI" id="CHEBI:58121"/>
        <dbReference type="ChEBI" id="CHEBI:58830"/>
        <dbReference type="EC" id="4.1.99.12"/>
    </reaction>
</comment>
<comment type="caution">
    <text evidence="12">Lacks conserved residue(s) required for the propagation of feature annotation.</text>
</comment>
<keyword evidence="7 12" id="KW-0560">Oxidoreductase</keyword>
<evidence type="ECO:0000313" key="19">
    <source>
        <dbReference type="Proteomes" id="UP000450599"/>
    </source>
</evidence>
<dbReference type="Proteomes" id="UP000450599">
    <property type="component" value="Unassembled WGS sequence"/>
</dbReference>
<feature type="binding site" evidence="11">
    <location>
        <position position="154"/>
    </location>
    <ligand>
        <name>Mg(2+)</name>
        <dbReference type="ChEBI" id="CHEBI:18420"/>
        <label>2</label>
    </ligand>
</feature>
<accession>A0A174VXG0</accession>
<dbReference type="InterPro" id="IPR013708">
    <property type="entry name" value="Shikimate_DH-bd_N"/>
</dbReference>
<dbReference type="UniPathway" id="UPA00053">
    <property type="reaction ID" value="UER00087"/>
</dbReference>
<feature type="domain" description="SDH C-terminal" evidence="14">
    <location>
        <begin position="459"/>
        <end position="489"/>
    </location>
</feature>
<dbReference type="GO" id="GO:0009231">
    <property type="term" value="P:riboflavin biosynthetic process"/>
    <property type="evidence" value="ECO:0007669"/>
    <property type="project" value="UniProtKB-UniRule"/>
</dbReference>
<evidence type="ECO:0000256" key="10">
    <source>
        <dbReference type="ARBA" id="ARBA00060730"/>
    </source>
</evidence>
<comment type="cofactor">
    <cofactor evidence="11">
        <name>Mg(2+)</name>
        <dbReference type="ChEBI" id="CHEBI:18420"/>
    </cofactor>
    <cofactor evidence="11">
        <name>Mn(2+)</name>
        <dbReference type="ChEBI" id="CHEBI:29035"/>
    </cofactor>
    <text evidence="11">Binds 2 divalent metal cations per subunit. Magnesium or manganese.</text>
</comment>
<dbReference type="UniPathway" id="UPA00275">
    <property type="reaction ID" value="UER00399"/>
</dbReference>
<dbReference type="EMBL" id="WKMX01000012">
    <property type="protein sequence ID" value="MRZ07199.1"/>
    <property type="molecule type" value="Genomic_DNA"/>
</dbReference>
<comment type="function">
    <text evidence="1 11">Catalyzes the conversion of D-ribulose 5-phosphate to formate and 3,4-dihydroxy-2-butanone 4-phosphate.</text>
</comment>
<feature type="binding site" evidence="12">
    <location>
        <begin position="341"/>
        <end position="345"/>
    </location>
    <ligand>
        <name>NADP(+)</name>
        <dbReference type="ChEBI" id="CHEBI:58349"/>
    </ligand>
</feature>
<evidence type="ECO:0000313" key="16">
    <source>
        <dbReference type="EMBL" id="MRY84494.1"/>
    </source>
</evidence>
<dbReference type="InterPro" id="IPR000422">
    <property type="entry name" value="DHBP_synthase_RibB"/>
</dbReference>
<dbReference type="GO" id="GO:0000287">
    <property type="term" value="F:magnesium ion binding"/>
    <property type="evidence" value="ECO:0007669"/>
    <property type="project" value="UniProtKB-UniRule"/>
</dbReference>
<evidence type="ECO:0000259" key="13">
    <source>
        <dbReference type="Pfam" id="PF08501"/>
    </source>
</evidence>
<dbReference type="NCBIfam" id="TIGR00506">
    <property type="entry name" value="ribB"/>
    <property type="match status" value="1"/>
</dbReference>
<feature type="binding site" evidence="12">
    <location>
        <position position="302"/>
    </location>
    <ligand>
        <name>shikimate</name>
        <dbReference type="ChEBI" id="CHEBI:36208"/>
    </ligand>
</feature>
<dbReference type="Proteomes" id="UP000471216">
    <property type="component" value="Unassembled WGS sequence"/>
</dbReference>
<organism evidence="15 18">
    <name type="scientific">Parabacteroides distasonis</name>
    <dbReference type="NCBI Taxonomy" id="823"/>
    <lineage>
        <taxon>Bacteria</taxon>
        <taxon>Pseudomonadati</taxon>
        <taxon>Bacteroidota</taxon>
        <taxon>Bacteroidia</taxon>
        <taxon>Bacteroidales</taxon>
        <taxon>Tannerellaceae</taxon>
        <taxon>Parabacteroides</taxon>
    </lineage>
</organism>
<comment type="similarity">
    <text evidence="10 11">Belongs to the DHBP synthase family.</text>
</comment>
<proteinExistence type="inferred from homology"/>
<evidence type="ECO:0000256" key="3">
    <source>
        <dbReference type="ARBA" id="ARBA00011738"/>
    </source>
</evidence>
<feature type="binding site" evidence="11">
    <location>
        <position position="39"/>
    </location>
    <ligand>
        <name>Mg(2+)</name>
        <dbReference type="ChEBI" id="CHEBI:18420"/>
        <label>2</label>
    </ligand>
</feature>
<dbReference type="InterPro" id="IPR036291">
    <property type="entry name" value="NAD(P)-bd_dom_sf"/>
</dbReference>
<dbReference type="InterPro" id="IPR022893">
    <property type="entry name" value="Shikimate_DH_fam"/>
</dbReference>
<feature type="binding site" evidence="12">
    <location>
        <position position="459"/>
    </location>
    <ligand>
        <name>NADP(+)</name>
        <dbReference type="ChEBI" id="CHEBI:58349"/>
    </ligand>
</feature>
<dbReference type="PANTHER" id="PTHR21327">
    <property type="entry name" value="GTP CYCLOHYDROLASE II-RELATED"/>
    <property type="match status" value="1"/>
</dbReference>
<evidence type="ECO:0000256" key="2">
    <source>
        <dbReference type="ARBA" id="ARBA00004904"/>
    </source>
</evidence>
<evidence type="ECO:0000256" key="6">
    <source>
        <dbReference type="ARBA" id="ARBA00022842"/>
    </source>
</evidence>
<dbReference type="Proteomes" id="UP000095332">
    <property type="component" value="Unassembled WGS sequence"/>
</dbReference>
<dbReference type="InterPro" id="IPR041121">
    <property type="entry name" value="SDH_C"/>
</dbReference>
<reference evidence="19 20" key="2">
    <citation type="journal article" date="2019" name="Nat. Med.">
        <title>A library of human gut bacterial isolates paired with longitudinal multiomics data enables mechanistic microbiome research.</title>
        <authorList>
            <person name="Poyet M."/>
            <person name="Groussin M."/>
            <person name="Gibbons S.M."/>
            <person name="Avila-Pacheco J."/>
            <person name="Jiang X."/>
            <person name="Kearney S.M."/>
            <person name="Perrotta A.R."/>
            <person name="Berdy B."/>
            <person name="Zhao S."/>
            <person name="Lieberman T.D."/>
            <person name="Swanson P.K."/>
            <person name="Smith M."/>
            <person name="Roesemann S."/>
            <person name="Alexander J.E."/>
            <person name="Rich S.A."/>
            <person name="Livny J."/>
            <person name="Vlamakis H."/>
            <person name="Clish C."/>
            <person name="Bullock K."/>
            <person name="Deik A."/>
            <person name="Scott J."/>
            <person name="Pierce K.A."/>
            <person name="Xavier R.J."/>
            <person name="Alm E.J."/>
        </authorList>
    </citation>
    <scope>NUCLEOTIDE SEQUENCE [LARGE SCALE GENOMIC DNA]</scope>
    <source>
        <strain evidence="17 20">BIOML-A10</strain>
        <strain evidence="16 19">BIOML-A11</strain>
    </source>
</reference>
<dbReference type="Pfam" id="PF08501">
    <property type="entry name" value="Shikimate_dh_N"/>
    <property type="match status" value="1"/>
</dbReference>
<dbReference type="EC" id="1.1.1.25" evidence="12"/>
<dbReference type="FunFam" id="3.90.870.10:FF:000002">
    <property type="entry name" value="3,4-dihydroxy-2-butanone 4-phosphate synthase"/>
    <property type="match status" value="1"/>
</dbReference>
<sequence length="494" mass="53033">MENNSLLAAFGNSAARVKNAISAIRAGRGVLLVDDENRENEGDLIFPAQTISEKDMACMIRHCSGIVCLCITQEKADELNLPLMVEHNTSTYGTAFTISIEAAEGVTTGVSAADRVKTIKAAIAENATCKSLHSPGHVFPLIARPGGIKEREGHTEGSVELMKLAGLQPYAVLCELTNEDGTMAKLPEIIEFSKQHNYPIMSIDDLKNYAPASDFLPGLLGSFAKPAAENPTVAIMEAAFRHHGLHYRYINCEVGPQNLEAAVAGAKAMGWRGFNCSIPNKVEVIKYLDTLGESARIIGAVNTVIIEKDGTTRGENTDGKGFVKAISEVAEIAGKKLVVFGAGGASRAICVEMALAGASDITVLNIDEGGQTLVDLLNRYTSAKASFVLWNHSFDIPSDTDIVINATSVGLYPNIEQRLNINVDSLTPDMVVADCIPNPAYTHFVKDAISKGCKHVLPGMNMLVNQAIIAIKYWTGEDVDESVMRKELKDVLGL</sequence>